<dbReference type="GO" id="GO:0032784">
    <property type="term" value="P:regulation of DNA-templated transcription elongation"/>
    <property type="evidence" value="ECO:0007669"/>
    <property type="project" value="UniProtKB-UniRule"/>
</dbReference>
<gene>
    <name evidence="8" type="primary">greA</name>
    <name evidence="11" type="ORF">COJ15_30500</name>
</gene>
<dbReference type="InterPro" id="IPR028624">
    <property type="entry name" value="Tscrpt_elong_fac_GreA/B"/>
</dbReference>
<dbReference type="InterPro" id="IPR036953">
    <property type="entry name" value="GreA/GreB_C_sf"/>
</dbReference>
<dbReference type="SUPFAM" id="SSF46557">
    <property type="entry name" value="GreA transcript cleavage protein, N-terminal domain"/>
    <property type="match status" value="1"/>
</dbReference>
<evidence type="ECO:0000313" key="11">
    <source>
        <dbReference type="EMBL" id="PFJ31065.1"/>
    </source>
</evidence>
<dbReference type="InterPro" id="IPR001437">
    <property type="entry name" value="Tscrpt_elong_fac_GreA/B_C"/>
</dbReference>
<evidence type="ECO:0000256" key="1">
    <source>
        <dbReference type="ARBA" id="ARBA00008213"/>
    </source>
</evidence>
<dbReference type="Pfam" id="PF01272">
    <property type="entry name" value="GreA_GreB"/>
    <property type="match status" value="1"/>
</dbReference>
<dbReference type="InterPro" id="IPR023459">
    <property type="entry name" value="Tscrpt_elong_fac_GreA/B_fam"/>
</dbReference>
<dbReference type="PROSITE" id="PS00830">
    <property type="entry name" value="GREAB_2"/>
    <property type="match status" value="1"/>
</dbReference>
<keyword evidence="5 8" id="KW-0804">Transcription</keyword>
<dbReference type="GO" id="GO:0003677">
    <property type="term" value="F:DNA binding"/>
    <property type="evidence" value="ECO:0007669"/>
    <property type="project" value="UniProtKB-UniRule"/>
</dbReference>
<dbReference type="Pfam" id="PF03449">
    <property type="entry name" value="GreA_GreB_N"/>
    <property type="match status" value="1"/>
</dbReference>
<accession>A0A9X6WIF3</accession>
<dbReference type="GO" id="GO:0006354">
    <property type="term" value="P:DNA-templated transcription elongation"/>
    <property type="evidence" value="ECO:0007669"/>
    <property type="project" value="TreeGrafter"/>
</dbReference>
<feature type="domain" description="Transcription elongation factor GreA/GreB N-terminal" evidence="10">
    <location>
        <begin position="14"/>
        <end position="83"/>
    </location>
</feature>
<comment type="function">
    <text evidence="6 8">Necessary for efficient RNA polymerase transcription elongation past template-encoded arresting sites. The arresting sites in DNA have the property of trapping a certain fraction of elongating RNA polymerases that pass through, resulting in locked ternary complexes. Cleavage of the nascent transcript by cleavage factors such as GreA or GreB allows the resumption of elongation from the new 3'terminus. GreA releases sequences of 2 to 3 nucleotides.</text>
</comment>
<evidence type="ECO:0000256" key="3">
    <source>
        <dbReference type="ARBA" id="ARBA00023015"/>
    </source>
</evidence>
<evidence type="ECO:0000256" key="4">
    <source>
        <dbReference type="ARBA" id="ARBA00023125"/>
    </source>
</evidence>
<comment type="caution">
    <text evidence="11">The sequence shown here is derived from an EMBL/GenBank/DDBJ whole genome shotgun (WGS) entry which is preliminary data.</text>
</comment>
<evidence type="ECO:0000259" key="10">
    <source>
        <dbReference type="Pfam" id="PF03449"/>
    </source>
</evidence>
<dbReference type="PANTHER" id="PTHR30437:SF4">
    <property type="entry name" value="TRANSCRIPTION ELONGATION FACTOR GREA"/>
    <property type="match status" value="1"/>
</dbReference>
<evidence type="ECO:0000256" key="2">
    <source>
        <dbReference type="ARBA" id="ARBA00013729"/>
    </source>
</evidence>
<proteinExistence type="inferred from homology"/>
<protein>
    <recommendedName>
        <fullName evidence="2 8">Transcription elongation factor GreA</fullName>
    </recommendedName>
    <alternativeName>
        <fullName evidence="7 8">Transcript cleavage factor GreA</fullName>
    </alternativeName>
</protein>
<name>A0A9X6WIF3_BACTU</name>
<evidence type="ECO:0000256" key="7">
    <source>
        <dbReference type="ARBA" id="ARBA00030776"/>
    </source>
</evidence>
<reference evidence="11 12" key="1">
    <citation type="submission" date="2017-09" db="EMBL/GenBank/DDBJ databases">
        <title>Large-scale bioinformatics analysis of Bacillus genomes uncovers conserved roles of natural products in bacterial physiology.</title>
        <authorList>
            <consortium name="Agbiome Team Llc"/>
            <person name="Bleich R.M."/>
            <person name="Grubbs K.J."/>
            <person name="Santa Maria K.C."/>
            <person name="Allen S.E."/>
            <person name="Farag S."/>
            <person name="Shank E.A."/>
            <person name="Bowers A."/>
        </authorList>
    </citation>
    <scope>NUCLEOTIDE SEQUENCE [LARGE SCALE GENOMIC DNA]</scope>
    <source>
        <strain evidence="11 12">AFS085496</strain>
    </source>
</reference>
<dbReference type="Gene3D" id="1.10.287.180">
    <property type="entry name" value="Transcription elongation factor, GreA/GreB, N-terminal domain"/>
    <property type="match status" value="1"/>
</dbReference>
<evidence type="ECO:0000256" key="5">
    <source>
        <dbReference type="ARBA" id="ARBA00023163"/>
    </source>
</evidence>
<dbReference type="Gene3D" id="3.10.50.30">
    <property type="entry name" value="Transcription elongation factor, GreA/GreB, C-terminal domain"/>
    <property type="match status" value="1"/>
</dbReference>
<keyword evidence="4 8" id="KW-0238">DNA-binding</keyword>
<feature type="domain" description="Transcription elongation factor GreA/GreB C-terminal" evidence="9">
    <location>
        <begin position="89"/>
        <end position="159"/>
    </location>
</feature>
<dbReference type="Proteomes" id="UP000224003">
    <property type="component" value="Unassembled WGS sequence"/>
</dbReference>
<dbReference type="PANTHER" id="PTHR30437">
    <property type="entry name" value="TRANSCRIPTION ELONGATION FACTOR GREA"/>
    <property type="match status" value="1"/>
</dbReference>
<comment type="similarity">
    <text evidence="1 8">Belongs to the GreA/GreB family.</text>
</comment>
<dbReference type="InterPro" id="IPR022691">
    <property type="entry name" value="Tscrpt_elong_fac_GreA/B_N"/>
</dbReference>
<dbReference type="FunFam" id="1.10.287.180:FF:000001">
    <property type="entry name" value="Transcription elongation factor GreA"/>
    <property type="match status" value="1"/>
</dbReference>
<sequence>MLEVIKLNNQQKYYLTDEQKNQRQARLEEIINIELPKNAEEIERAKAQGDLSENAEYDAAKEHQAKLYKEKTELENLLNNAIIIKENESNDKVEIGHSVTIEWSDGKTEVIKLLGYGNGKTEISIDSPLGSSLIGKRINDSVIIEAPIGRLQLKVLEIN</sequence>
<organism evidence="11 12">
    <name type="scientific">Bacillus thuringiensis</name>
    <dbReference type="NCBI Taxonomy" id="1428"/>
    <lineage>
        <taxon>Bacteria</taxon>
        <taxon>Bacillati</taxon>
        <taxon>Bacillota</taxon>
        <taxon>Bacilli</taxon>
        <taxon>Bacillales</taxon>
        <taxon>Bacillaceae</taxon>
        <taxon>Bacillus</taxon>
        <taxon>Bacillus cereus group</taxon>
    </lineage>
</organism>
<dbReference type="SUPFAM" id="SSF54534">
    <property type="entry name" value="FKBP-like"/>
    <property type="match status" value="1"/>
</dbReference>
<dbReference type="AlphaFoldDB" id="A0A9X6WIF3"/>
<keyword evidence="3 8" id="KW-0805">Transcription regulation</keyword>
<evidence type="ECO:0000256" key="6">
    <source>
        <dbReference type="ARBA" id="ARBA00024916"/>
    </source>
</evidence>
<evidence type="ECO:0000313" key="12">
    <source>
        <dbReference type="Proteomes" id="UP000224003"/>
    </source>
</evidence>
<evidence type="ECO:0000259" key="9">
    <source>
        <dbReference type="Pfam" id="PF01272"/>
    </source>
</evidence>
<dbReference type="InterPro" id="IPR036805">
    <property type="entry name" value="Tscrpt_elong_fac_GreA/B_N_sf"/>
</dbReference>
<dbReference type="PIRSF" id="PIRSF006092">
    <property type="entry name" value="GreA_GreB"/>
    <property type="match status" value="1"/>
</dbReference>
<evidence type="ECO:0000256" key="8">
    <source>
        <dbReference type="HAMAP-Rule" id="MF_00105"/>
    </source>
</evidence>
<dbReference type="InterPro" id="IPR018151">
    <property type="entry name" value="TF_GreA/GreB_CS"/>
</dbReference>
<dbReference type="HAMAP" id="MF_00105">
    <property type="entry name" value="GreA_GreB"/>
    <property type="match status" value="1"/>
</dbReference>
<dbReference type="EMBL" id="NUVX01000070">
    <property type="protein sequence ID" value="PFJ31065.1"/>
    <property type="molecule type" value="Genomic_DNA"/>
</dbReference>
<dbReference type="GO" id="GO:0070063">
    <property type="term" value="F:RNA polymerase binding"/>
    <property type="evidence" value="ECO:0007669"/>
    <property type="project" value="InterPro"/>
</dbReference>